<evidence type="ECO:0000259" key="12">
    <source>
        <dbReference type="Pfam" id="PF25140"/>
    </source>
</evidence>
<keyword evidence="4 10" id="KW-0812">Transmembrane</keyword>
<keyword evidence="6 10" id="KW-0256">Endoplasmic reticulum</keyword>
<organism evidence="13 14">
    <name type="scientific">Multifurca ochricompacta</name>
    <dbReference type="NCBI Taxonomy" id="376703"/>
    <lineage>
        <taxon>Eukaryota</taxon>
        <taxon>Fungi</taxon>
        <taxon>Dikarya</taxon>
        <taxon>Basidiomycota</taxon>
        <taxon>Agaricomycotina</taxon>
        <taxon>Agaricomycetes</taxon>
        <taxon>Russulales</taxon>
        <taxon>Russulaceae</taxon>
        <taxon>Multifurca</taxon>
    </lineage>
</organism>
<comment type="function">
    <text evidence="10">Involved in inositol deacylation of GPI-anchored proteins which plays important roles in the quality control and ER-associated degradation of GPI-anchored proteins.</text>
</comment>
<dbReference type="GO" id="GO:0006505">
    <property type="term" value="P:GPI anchor metabolic process"/>
    <property type="evidence" value="ECO:0007669"/>
    <property type="project" value="TreeGrafter"/>
</dbReference>
<dbReference type="GO" id="GO:0050185">
    <property type="term" value="F:phosphatidylinositol deacylase activity"/>
    <property type="evidence" value="ECO:0007669"/>
    <property type="project" value="TreeGrafter"/>
</dbReference>
<keyword evidence="14" id="KW-1185">Reference proteome</keyword>
<dbReference type="SUPFAM" id="SSF53474">
    <property type="entry name" value="alpha/beta-Hydrolases"/>
    <property type="match status" value="1"/>
</dbReference>
<evidence type="ECO:0000259" key="11">
    <source>
        <dbReference type="Pfam" id="PF07819"/>
    </source>
</evidence>
<gene>
    <name evidence="13" type="ORF">B0F90DRAFT_1746751</name>
</gene>
<dbReference type="AlphaFoldDB" id="A0AAD4M032"/>
<evidence type="ECO:0000256" key="9">
    <source>
        <dbReference type="ARBA" id="ARBA00023136"/>
    </source>
</evidence>
<dbReference type="PANTHER" id="PTHR15495">
    <property type="entry name" value="NEGATIVE REGULATOR OF VESICLE FORMATION-RELATED"/>
    <property type="match status" value="1"/>
</dbReference>
<dbReference type="InterPro" id="IPR012908">
    <property type="entry name" value="PGAP1-ab_dom-like"/>
</dbReference>
<evidence type="ECO:0000256" key="7">
    <source>
        <dbReference type="ARBA" id="ARBA00022927"/>
    </source>
</evidence>
<dbReference type="PANTHER" id="PTHR15495:SF7">
    <property type="entry name" value="GPI INOSITOL-DEACYLASE"/>
    <property type="match status" value="1"/>
</dbReference>
<keyword evidence="9 10" id="KW-0472">Membrane</keyword>
<keyword evidence="5 10" id="KW-0378">Hydrolase</keyword>
<dbReference type="Proteomes" id="UP001203297">
    <property type="component" value="Unassembled WGS sequence"/>
</dbReference>
<accession>A0AAD4M032</accession>
<evidence type="ECO:0000256" key="4">
    <source>
        <dbReference type="ARBA" id="ARBA00022692"/>
    </source>
</evidence>
<comment type="subcellular location">
    <subcellularLocation>
        <location evidence="1">Endoplasmic reticulum membrane</location>
        <topology evidence="1">Multi-pass membrane protein</topology>
    </subcellularLocation>
</comment>
<feature type="transmembrane region" description="Helical" evidence="10">
    <location>
        <begin position="666"/>
        <end position="682"/>
    </location>
</feature>
<feature type="transmembrane region" description="Helical" evidence="10">
    <location>
        <begin position="738"/>
        <end position="760"/>
    </location>
</feature>
<dbReference type="InterPro" id="IPR056824">
    <property type="entry name" value="PGAP1_TMD"/>
</dbReference>
<evidence type="ECO:0000313" key="13">
    <source>
        <dbReference type="EMBL" id="KAI0296337.1"/>
    </source>
</evidence>
<proteinExistence type="inferred from homology"/>
<evidence type="ECO:0000256" key="5">
    <source>
        <dbReference type="ARBA" id="ARBA00022801"/>
    </source>
</evidence>
<evidence type="ECO:0000256" key="2">
    <source>
        <dbReference type="ARBA" id="ARBA00006931"/>
    </source>
</evidence>
<reference evidence="13" key="1">
    <citation type="journal article" date="2022" name="New Phytol.">
        <title>Evolutionary transition to the ectomycorrhizal habit in the genomes of a hyperdiverse lineage of mushroom-forming fungi.</title>
        <authorList>
            <person name="Looney B."/>
            <person name="Miyauchi S."/>
            <person name="Morin E."/>
            <person name="Drula E."/>
            <person name="Courty P.E."/>
            <person name="Kohler A."/>
            <person name="Kuo A."/>
            <person name="LaButti K."/>
            <person name="Pangilinan J."/>
            <person name="Lipzen A."/>
            <person name="Riley R."/>
            <person name="Andreopoulos W."/>
            <person name="He G."/>
            <person name="Johnson J."/>
            <person name="Nolan M."/>
            <person name="Tritt A."/>
            <person name="Barry K.W."/>
            <person name="Grigoriev I.V."/>
            <person name="Nagy L.G."/>
            <person name="Hibbett D."/>
            <person name="Henrissat B."/>
            <person name="Matheny P.B."/>
            <person name="Labbe J."/>
            <person name="Martin F.M."/>
        </authorList>
    </citation>
    <scope>NUCLEOTIDE SEQUENCE</scope>
    <source>
        <strain evidence="13">BPL690</strain>
    </source>
</reference>
<keyword evidence="7 10" id="KW-0653">Protein transport</keyword>
<feature type="transmembrane region" description="Helical" evidence="10">
    <location>
        <begin position="623"/>
        <end position="645"/>
    </location>
</feature>
<comment type="similarity">
    <text evidence="2 10">Belongs to the GPI inositol-deacylase family.</text>
</comment>
<feature type="transmembrane region" description="Helical" evidence="10">
    <location>
        <begin position="702"/>
        <end position="726"/>
    </location>
</feature>
<dbReference type="EC" id="3.1.-.-" evidence="10"/>
<evidence type="ECO:0000256" key="10">
    <source>
        <dbReference type="RuleBase" id="RU365011"/>
    </source>
</evidence>
<evidence type="ECO:0000256" key="3">
    <source>
        <dbReference type="ARBA" id="ARBA00022448"/>
    </source>
</evidence>
<keyword evidence="3 10" id="KW-0813">Transport</keyword>
<dbReference type="InterPro" id="IPR039529">
    <property type="entry name" value="PGAP1/BST1"/>
</dbReference>
<dbReference type="Pfam" id="PF07819">
    <property type="entry name" value="PGAP1"/>
    <property type="match status" value="1"/>
</dbReference>
<feature type="transmembrane region" description="Helical" evidence="10">
    <location>
        <begin position="12"/>
        <end position="32"/>
    </location>
</feature>
<sequence>MPRSSGLVMTRTLSIFLGLFSIISVGIIYRAVSDSAVTLSPQGCRMSYMSPSYLVQSQFDTSWTPLASRYSLLLYREVGWEDNELRGVPVLFIPGNAGSSHQIRSIASSAARQYYTSPYVPSSEFISQSIKPLDFFAVEYNEDLSAFHGPTLDVETAYASSAISYILSLYPKGTSIVVMGHSMGGIVATSLLPSPNISAVITMSTPHQIPPARFDRRIAAIYENNQASLTASDTPILSLCGGATDLMVPSESCVLPEVTKERAYRRTIFSSALEGCWTGVGHQVMVWCHQVRWRVARAALELGTASSSAGRGLIFDRWFRDGRSLSPSLKPPAPLDLNQESYIVLPSGPLVLRDLRKSKAVYLAPVPKTNSPTKFVAYVSEGSVLSVAPHHTSSLSVSFYLCTSSTDDPHSASYRPTCEEWEPTSLRLIPNASPEKPFPVPHEGVDESEGIIVFESTLSESIEDEYRWVSIVYSNDEGRGWVIGSFVEDKPILKTFSVYDLLYKDVSITVHPDNILTKVQLPSLLSNALLVYRVSATYASERSCNQPLLSPLLEHASHFETHFHPLTQSRPLLLHAHTGAPFTSSPHTHGVNLTLYVLPDCNVTSLRLRVDWWGTLGRMGARYWAAVPGWAVGVVAWVLFNALGIHERGAPMPSVAESLSIFTRETLPSLLGVFFVLSLLPLPNDYLLGNQGEFIFASLTPLILLLVTGLVTVSWWLVCVFMWSFGKLGKRFLARKKVIAGISKTTILSMVLILLLVAIIIPWQVAFLGCWIIHLVTCATTYTTLPSSNAITPPPPPRSPSPTHKRNTLLYPPRIVSPITTPIVATPPASSHDGEHLLLLLTWLLPLSAPVLAVWVRTLATTPRPTALGSVGSGDHNLFSVAPYLILVDYASWTRESILLPTGDRLEWVSARWLLLLPALIAFFRGTRHTYEVFDWVWAVMTTLVVLRVGPRYLGGGFSSSWSKVFRLK</sequence>
<dbReference type="Pfam" id="PF25140">
    <property type="entry name" value="PGAP1_TMD"/>
    <property type="match status" value="1"/>
</dbReference>
<feature type="domain" description="GPI inositol-deacylase transmembrane" evidence="12">
    <location>
        <begin position="683"/>
        <end position="947"/>
    </location>
</feature>
<dbReference type="EMBL" id="WTXG01000049">
    <property type="protein sequence ID" value="KAI0296337.1"/>
    <property type="molecule type" value="Genomic_DNA"/>
</dbReference>
<name>A0AAD4M032_9AGAM</name>
<dbReference type="Gene3D" id="3.40.50.1820">
    <property type="entry name" value="alpha/beta hydrolase"/>
    <property type="match status" value="1"/>
</dbReference>
<keyword evidence="8 10" id="KW-1133">Transmembrane helix</keyword>
<dbReference type="GO" id="GO:0005789">
    <property type="term" value="C:endoplasmic reticulum membrane"/>
    <property type="evidence" value="ECO:0007669"/>
    <property type="project" value="UniProtKB-SubCell"/>
</dbReference>
<feature type="domain" description="GPI inositol-deacylase PGAP1-like alpha/beta" evidence="11">
    <location>
        <begin position="84"/>
        <end position="301"/>
    </location>
</feature>
<protein>
    <recommendedName>
        <fullName evidence="10">GPI inositol-deacylase</fullName>
        <ecNumber evidence="10">3.1.-.-</ecNumber>
    </recommendedName>
</protein>
<feature type="transmembrane region" description="Helical" evidence="10">
    <location>
        <begin position="837"/>
        <end position="856"/>
    </location>
</feature>
<evidence type="ECO:0000256" key="8">
    <source>
        <dbReference type="ARBA" id="ARBA00022989"/>
    </source>
</evidence>
<dbReference type="InterPro" id="IPR029058">
    <property type="entry name" value="AB_hydrolase_fold"/>
</dbReference>
<evidence type="ECO:0000313" key="14">
    <source>
        <dbReference type="Proteomes" id="UP001203297"/>
    </source>
</evidence>
<evidence type="ECO:0000256" key="6">
    <source>
        <dbReference type="ARBA" id="ARBA00022824"/>
    </source>
</evidence>
<comment type="caution">
    <text evidence="13">The sequence shown here is derived from an EMBL/GenBank/DDBJ whole genome shotgun (WGS) entry which is preliminary data.</text>
</comment>
<dbReference type="GO" id="GO:0015031">
    <property type="term" value="P:protein transport"/>
    <property type="evidence" value="ECO:0007669"/>
    <property type="project" value="UniProtKB-KW"/>
</dbReference>
<dbReference type="GO" id="GO:0006888">
    <property type="term" value="P:endoplasmic reticulum to Golgi vesicle-mediated transport"/>
    <property type="evidence" value="ECO:0007669"/>
    <property type="project" value="TreeGrafter"/>
</dbReference>
<evidence type="ECO:0000256" key="1">
    <source>
        <dbReference type="ARBA" id="ARBA00004477"/>
    </source>
</evidence>